<feature type="transmembrane region" description="Helical" evidence="6">
    <location>
        <begin position="82"/>
        <end position="105"/>
    </location>
</feature>
<dbReference type="InterPro" id="IPR036458">
    <property type="entry name" value="Na:dicarbo_symporter_sf"/>
</dbReference>
<evidence type="ECO:0000313" key="8">
    <source>
        <dbReference type="Proteomes" id="UP000193834"/>
    </source>
</evidence>
<dbReference type="Proteomes" id="UP000193834">
    <property type="component" value="Unassembled WGS sequence"/>
</dbReference>
<dbReference type="Gene3D" id="1.10.3860.10">
    <property type="entry name" value="Sodium:dicarboxylate symporter"/>
    <property type="match status" value="1"/>
</dbReference>
<evidence type="ECO:0000256" key="5">
    <source>
        <dbReference type="ARBA" id="ARBA00023136"/>
    </source>
</evidence>
<dbReference type="EMBL" id="FXAZ01000001">
    <property type="protein sequence ID" value="SMG15923.1"/>
    <property type="molecule type" value="Genomic_DNA"/>
</dbReference>
<name>A0A1X7IMM9_9BACL</name>
<proteinExistence type="predicted"/>
<dbReference type="AlphaFoldDB" id="A0A1X7IMM9"/>
<accession>A0A1X7IMM9</accession>
<feature type="transmembrane region" description="Helical" evidence="6">
    <location>
        <begin position="179"/>
        <end position="199"/>
    </location>
</feature>
<comment type="subcellular location">
    <subcellularLocation>
        <location evidence="1">Membrane</location>
        <topology evidence="1">Multi-pass membrane protein</topology>
    </subcellularLocation>
</comment>
<feature type="transmembrane region" description="Helical" evidence="6">
    <location>
        <begin position="51"/>
        <end position="70"/>
    </location>
</feature>
<evidence type="ECO:0000256" key="3">
    <source>
        <dbReference type="ARBA" id="ARBA00022692"/>
    </source>
</evidence>
<dbReference type="InterPro" id="IPR001991">
    <property type="entry name" value="Na-dicarboxylate_symporter"/>
</dbReference>
<dbReference type="GO" id="GO:0032329">
    <property type="term" value="P:serine transport"/>
    <property type="evidence" value="ECO:0007669"/>
    <property type="project" value="TreeGrafter"/>
</dbReference>
<dbReference type="SUPFAM" id="SSF118215">
    <property type="entry name" value="Proton glutamate symport protein"/>
    <property type="match status" value="1"/>
</dbReference>
<protein>
    <submittedName>
        <fullName evidence="7">Na+/H+-dicarboxylate symporter</fullName>
    </submittedName>
</protein>
<organism evidence="7 8">
    <name type="scientific">Paenibacillus aquistagni</name>
    <dbReference type="NCBI Taxonomy" id="1852522"/>
    <lineage>
        <taxon>Bacteria</taxon>
        <taxon>Bacillati</taxon>
        <taxon>Bacillota</taxon>
        <taxon>Bacilli</taxon>
        <taxon>Bacillales</taxon>
        <taxon>Paenibacillaceae</taxon>
        <taxon>Paenibacillus</taxon>
    </lineage>
</organism>
<gene>
    <name evidence="7" type="ORF">SAMN06295960_0598</name>
</gene>
<evidence type="ECO:0000256" key="4">
    <source>
        <dbReference type="ARBA" id="ARBA00022989"/>
    </source>
</evidence>
<feature type="transmembrane region" description="Helical" evidence="6">
    <location>
        <begin position="250"/>
        <end position="271"/>
    </location>
</feature>
<keyword evidence="2" id="KW-0813">Transport</keyword>
<reference evidence="7 8" key="1">
    <citation type="submission" date="2017-04" db="EMBL/GenBank/DDBJ databases">
        <authorList>
            <person name="Afonso C.L."/>
            <person name="Miller P.J."/>
            <person name="Scott M.A."/>
            <person name="Spackman E."/>
            <person name="Goraichik I."/>
            <person name="Dimitrov K.M."/>
            <person name="Suarez D.L."/>
            <person name="Swayne D.E."/>
        </authorList>
    </citation>
    <scope>NUCLEOTIDE SEQUENCE [LARGE SCALE GENOMIC DNA]</scope>
    <source>
        <strain evidence="7 8">11</strain>
    </source>
</reference>
<evidence type="ECO:0000256" key="6">
    <source>
        <dbReference type="SAM" id="Phobius"/>
    </source>
</evidence>
<keyword evidence="8" id="KW-1185">Reference proteome</keyword>
<evidence type="ECO:0000313" key="7">
    <source>
        <dbReference type="EMBL" id="SMG15923.1"/>
    </source>
</evidence>
<sequence>MKCPLYRKGVVDIMKKVGLFMRILIAIALGVGIGWIAPTWIIRIFSTFNEIFGNFLAFCIPLIIIAFIVPGIGELGRGAGKLLGLTTFVVYLSTALAGMLALFVAKNGFQVLLPPTLLQAVGNPGDALLPSYFSIEMPPVFNVMTALLLAFLLGIGIAATQAEQLMKASSEFKAIIGKVISSVIIPLLPIHIMGIFMNMTQAGAVAMILQVFLKVFAVILLMHLVMLILQYSTAGLLNKKNPLRMMKVMIPAYMTALGTQSSAATIPITLQQVKKLGTDEDIADFTVPLCATIHITGSTITLTSVASIILLLHGQPLSWAQMIPFILMLGITMIAAPSVPGGGVMAALGLFQTMLGFDEAMISLAIALYIAQDSFGTAANVTGDGAIAQIVHAIKHRTFQSAQLDKGRTINSETTKTPL</sequence>
<feature type="transmembrane region" description="Helical" evidence="6">
    <location>
        <begin position="140"/>
        <end position="159"/>
    </location>
</feature>
<feature type="transmembrane region" description="Helical" evidence="6">
    <location>
        <begin position="319"/>
        <end position="339"/>
    </location>
</feature>
<feature type="transmembrane region" description="Helical" evidence="6">
    <location>
        <begin position="291"/>
        <end position="312"/>
    </location>
</feature>
<dbReference type="GO" id="GO:0005886">
    <property type="term" value="C:plasma membrane"/>
    <property type="evidence" value="ECO:0007669"/>
    <property type="project" value="TreeGrafter"/>
</dbReference>
<evidence type="ECO:0000256" key="1">
    <source>
        <dbReference type="ARBA" id="ARBA00004141"/>
    </source>
</evidence>
<keyword evidence="5 6" id="KW-0472">Membrane</keyword>
<evidence type="ECO:0000256" key="2">
    <source>
        <dbReference type="ARBA" id="ARBA00022448"/>
    </source>
</evidence>
<feature type="transmembrane region" description="Helical" evidence="6">
    <location>
        <begin position="20"/>
        <end position="45"/>
    </location>
</feature>
<dbReference type="PANTHER" id="PTHR42865:SF8">
    <property type="entry name" value="SERINE_THREONINE TRANSPORTER SSTT"/>
    <property type="match status" value="1"/>
</dbReference>
<dbReference type="Pfam" id="PF00375">
    <property type="entry name" value="SDF"/>
    <property type="match status" value="1"/>
</dbReference>
<keyword evidence="4 6" id="KW-1133">Transmembrane helix</keyword>
<dbReference type="PANTHER" id="PTHR42865">
    <property type="entry name" value="PROTON/GLUTAMATE-ASPARTATE SYMPORTER"/>
    <property type="match status" value="1"/>
</dbReference>
<keyword evidence="3 6" id="KW-0812">Transmembrane</keyword>
<dbReference type="STRING" id="1852522.SAMN06295960_0598"/>
<feature type="transmembrane region" description="Helical" evidence="6">
    <location>
        <begin position="205"/>
        <end position="229"/>
    </location>
</feature>
<dbReference type="GO" id="GO:0005295">
    <property type="term" value="F:neutral L-amino acid:sodium symporter activity"/>
    <property type="evidence" value="ECO:0007669"/>
    <property type="project" value="TreeGrafter"/>
</dbReference>